<sequence>MTASTSNAPPANLADIPKTHKAAVYDKPGSLSIKVVDVDTPEPGAGEVLVRLTHSGVCHSDYSVMMNAWKALPFPTQEGQVGGHEGVGFVAKLGPGLESSPVKVGDRVGIKWMSAVCNACPACLHGRDAVCANGKISGYYTPGTFQQYALGPASYVTPIPDGLDSAAAAPMLCAGVTVHAALKKAEIKGGQYVVVMGAGGGLGHIACGIASKGLGARVIGIDHGSKKAVAVESGAEFFIDFTQTKDVAAEVMKLTDGLGAHGVLVLTASNAAYGQAPTFLRFGGTAVCVGIPEGDLVPIASASPAALIFKELKICGSAVGGRLDAIETLDFARRGAAKTHYRTAKLEDLAQVFQDMEDGKIEGRVVLEL</sequence>
<keyword evidence="4" id="KW-0862">Zinc</keyword>
<keyword evidence="9" id="KW-1185">Reference proteome</keyword>
<dbReference type="SUPFAM" id="SSF51735">
    <property type="entry name" value="NAD(P)-binding Rossmann-fold domains"/>
    <property type="match status" value="1"/>
</dbReference>
<dbReference type="InterPro" id="IPR013149">
    <property type="entry name" value="ADH-like_C"/>
</dbReference>
<dbReference type="GO" id="GO:0004022">
    <property type="term" value="F:alcohol dehydrogenase (NAD+) activity"/>
    <property type="evidence" value="ECO:0007669"/>
    <property type="project" value="TreeGrafter"/>
</dbReference>
<dbReference type="Gene3D" id="3.90.180.10">
    <property type="entry name" value="Medium-chain alcohol dehydrogenases, catalytic domain"/>
    <property type="match status" value="1"/>
</dbReference>
<reference evidence="8 9" key="1">
    <citation type="submission" date="2018-11" db="EMBL/GenBank/DDBJ databases">
        <title>Genome sequence of Apiotrichum porosum DSM 27194.</title>
        <authorList>
            <person name="Aliyu H."/>
            <person name="Gorte O."/>
            <person name="Ochsenreither K."/>
        </authorList>
    </citation>
    <scope>NUCLEOTIDE SEQUENCE [LARGE SCALE GENOMIC DNA]</scope>
    <source>
        <strain evidence="8 9">DSM 27194</strain>
    </source>
</reference>
<dbReference type="Gene3D" id="3.40.50.720">
    <property type="entry name" value="NAD(P)-binding Rossmann-like Domain"/>
    <property type="match status" value="1"/>
</dbReference>
<evidence type="ECO:0000256" key="2">
    <source>
        <dbReference type="ARBA" id="ARBA00008072"/>
    </source>
</evidence>
<gene>
    <name evidence="8" type="ORF">EHS24_006706</name>
</gene>
<dbReference type="SUPFAM" id="SSF50129">
    <property type="entry name" value="GroES-like"/>
    <property type="match status" value="1"/>
</dbReference>
<evidence type="ECO:0000256" key="4">
    <source>
        <dbReference type="ARBA" id="ARBA00022833"/>
    </source>
</evidence>
<name>A0A427Y263_9TREE</name>
<keyword evidence="5" id="KW-0560">Oxidoreductase</keyword>
<keyword evidence="3" id="KW-0479">Metal-binding</keyword>
<evidence type="ECO:0000256" key="5">
    <source>
        <dbReference type="ARBA" id="ARBA00023002"/>
    </source>
</evidence>
<comment type="similarity">
    <text evidence="2">Belongs to the zinc-containing alcohol dehydrogenase family.</text>
</comment>
<evidence type="ECO:0000256" key="1">
    <source>
        <dbReference type="ARBA" id="ARBA00001947"/>
    </source>
</evidence>
<organism evidence="8 9">
    <name type="scientific">Apiotrichum porosum</name>
    <dbReference type="NCBI Taxonomy" id="105984"/>
    <lineage>
        <taxon>Eukaryota</taxon>
        <taxon>Fungi</taxon>
        <taxon>Dikarya</taxon>
        <taxon>Basidiomycota</taxon>
        <taxon>Agaricomycotina</taxon>
        <taxon>Tremellomycetes</taxon>
        <taxon>Trichosporonales</taxon>
        <taxon>Trichosporonaceae</taxon>
        <taxon>Apiotrichum</taxon>
    </lineage>
</organism>
<feature type="domain" description="Enoyl reductase (ER)" evidence="7">
    <location>
        <begin position="29"/>
        <end position="367"/>
    </location>
</feature>
<dbReference type="PANTHER" id="PTHR42940:SF5">
    <property type="entry name" value="ALCOHOL DEHYDROGENASE 2"/>
    <property type="match status" value="1"/>
</dbReference>
<dbReference type="InterPro" id="IPR020843">
    <property type="entry name" value="ER"/>
</dbReference>
<dbReference type="AlphaFoldDB" id="A0A427Y263"/>
<evidence type="ECO:0000259" key="7">
    <source>
        <dbReference type="SMART" id="SM00829"/>
    </source>
</evidence>
<comment type="cofactor">
    <cofactor evidence="1">
        <name>Zn(2+)</name>
        <dbReference type="ChEBI" id="CHEBI:29105"/>
    </cofactor>
</comment>
<dbReference type="GeneID" id="39591249"/>
<dbReference type="Pfam" id="PF08240">
    <property type="entry name" value="ADH_N"/>
    <property type="match status" value="1"/>
</dbReference>
<protein>
    <recommendedName>
        <fullName evidence="7">Enoyl reductase (ER) domain-containing protein</fullName>
    </recommendedName>
</protein>
<dbReference type="Proteomes" id="UP000279236">
    <property type="component" value="Unassembled WGS sequence"/>
</dbReference>
<evidence type="ECO:0000313" key="8">
    <source>
        <dbReference type="EMBL" id="RSH85113.1"/>
    </source>
</evidence>
<accession>A0A427Y263</accession>
<dbReference type="Pfam" id="PF00107">
    <property type="entry name" value="ADH_zinc_N"/>
    <property type="match status" value="1"/>
</dbReference>
<dbReference type="SMART" id="SM00829">
    <property type="entry name" value="PKS_ER"/>
    <property type="match status" value="1"/>
</dbReference>
<dbReference type="GO" id="GO:0005737">
    <property type="term" value="C:cytoplasm"/>
    <property type="evidence" value="ECO:0007669"/>
    <property type="project" value="TreeGrafter"/>
</dbReference>
<keyword evidence="6" id="KW-0520">NAD</keyword>
<dbReference type="STRING" id="105984.A0A427Y263"/>
<evidence type="ECO:0000313" key="9">
    <source>
        <dbReference type="Proteomes" id="UP000279236"/>
    </source>
</evidence>
<evidence type="ECO:0000256" key="6">
    <source>
        <dbReference type="ARBA" id="ARBA00023027"/>
    </source>
</evidence>
<proteinExistence type="inferred from homology"/>
<dbReference type="RefSeq" id="XP_028478561.1">
    <property type="nucleotide sequence ID" value="XM_028622109.1"/>
</dbReference>
<evidence type="ECO:0000256" key="3">
    <source>
        <dbReference type="ARBA" id="ARBA00022723"/>
    </source>
</evidence>
<dbReference type="InterPro" id="IPR013154">
    <property type="entry name" value="ADH-like_N"/>
</dbReference>
<dbReference type="InterPro" id="IPR036291">
    <property type="entry name" value="NAD(P)-bd_dom_sf"/>
</dbReference>
<dbReference type="FunFam" id="3.40.50.720:FF:000039">
    <property type="entry name" value="Alcohol dehydrogenase AdhP"/>
    <property type="match status" value="1"/>
</dbReference>
<dbReference type="PANTHER" id="PTHR42940">
    <property type="entry name" value="ALCOHOL DEHYDROGENASE 1-RELATED"/>
    <property type="match status" value="1"/>
</dbReference>
<comment type="caution">
    <text evidence="8">The sequence shown here is derived from an EMBL/GenBank/DDBJ whole genome shotgun (WGS) entry which is preliminary data.</text>
</comment>
<dbReference type="EMBL" id="RSCE01000003">
    <property type="protein sequence ID" value="RSH85113.1"/>
    <property type="molecule type" value="Genomic_DNA"/>
</dbReference>
<dbReference type="OrthoDB" id="1879366at2759"/>
<dbReference type="GO" id="GO:0046872">
    <property type="term" value="F:metal ion binding"/>
    <property type="evidence" value="ECO:0007669"/>
    <property type="project" value="UniProtKB-KW"/>
</dbReference>
<dbReference type="CDD" id="cd08297">
    <property type="entry name" value="CAD3"/>
    <property type="match status" value="1"/>
</dbReference>
<dbReference type="InterPro" id="IPR011032">
    <property type="entry name" value="GroES-like_sf"/>
</dbReference>